<dbReference type="HOGENOM" id="CLU_017311_0_1_10"/>
<feature type="chain" id="PRO_5003160881" evidence="1">
    <location>
        <begin position="32"/>
        <end position="515"/>
    </location>
</feature>
<evidence type="ECO:0000313" key="2">
    <source>
        <dbReference type="EMBL" id="EEF92281.1"/>
    </source>
</evidence>
<evidence type="ECO:0000256" key="1">
    <source>
        <dbReference type="SAM" id="SignalP"/>
    </source>
</evidence>
<dbReference type="EMBL" id="ACCH01000005">
    <property type="protein sequence ID" value="EEF92281.1"/>
    <property type="molecule type" value="Genomic_DNA"/>
</dbReference>
<gene>
    <name evidence="2" type="ORF">BACCELL_00066</name>
</gene>
<dbReference type="InterPro" id="IPR006626">
    <property type="entry name" value="PbH1"/>
</dbReference>
<dbReference type="InterPro" id="IPR011050">
    <property type="entry name" value="Pectin_lyase_fold/virulence"/>
</dbReference>
<protein>
    <submittedName>
        <fullName evidence="2">Uncharacterized protein</fullName>
    </submittedName>
</protein>
<keyword evidence="1" id="KW-0732">Signal</keyword>
<comment type="caution">
    <text evidence="2">The sequence shown here is derived from an EMBL/GenBank/DDBJ whole genome shotgun (WGS) entry which is preliminary data.</text>
</comment>
<evidence type="ECO:0000313" key="3">
    <source>
        <dbReference type="Proteomes" id="UP000003711"/>
    </source>
</evidence>
<organism evidence="2 3">
    <name type="scientific">Bacteroides cellulosilyticus DSM 14838</name>
    <dbReference type="NCBI Taxonomy" id="537012"/>
    <lineage>
        <taxon>Bacteria</taxon>
        <taxon>Pseudomonadati</taxon>
        <taxon>Bacteroidota</taxon>
        <taxon>Bacteroidia</taxon>
        <taxon>Bacteroidales</taxon>
        <taxon>Bacteroidaceae</taxon>
        <taxon>Bacteroides</taxon>
    </lineage>
</organism>
<reference evidence="2 3" key="2">
    <citation type="submission" date="2009-01" db="EMBL/GenBank/DDBJ databases">
        <title>Draft genome sequence of Bacteroides cellulosilyticus (DSM 14838).</title>
        <authorList>
            <person name="Sudarsanam P."/>
            <person name="Ley R."/>
            <person name="Guruge J."/>
            <person name="Turnbaugh P.J."/>
            <person name="Mahowald M."/>
            <person name="Liep D."/>
            <person name="Gordon J."/>
        </authorList>
    </citation>
    <scope>NUCLEOTIDE SEQUENCE [LARGE SCALE GENOMIC DNA]</scope>
    <source>
        <strain evidence="2 3">DSM 14838</strain>
    </source>
</reference>
<reference evidence="2 3" key="1">
    <citation type="submission" date="2008-12" db="EMBL/GenBank/DDBJ databases">
        <authorList>
            <person name="Fulton L."/>
            <person name="Clifton S."/>
            <person name="Fulton B."/>
            <person name="Xu J."/>
            <person name="Minx P."/>
            <person name="Pepin K.H."/>
            <person name="Johnson M."/>
            <person name="Bhonagiri V."/>
            <person name="Nash W.E."/>
            <person name="Mardis E.R."/>
            <person name="Wilson R.K."/>
        </authorList>
    </citation>
    <scope>NUCLEOTIDE SEQUENCE [LARGE SCALE GENOMIC DNA]</scope>
    <source>
        <strain evidence="2 3">DSM 14838</strain>
    </source>
</reference>
<dbReference type="SUPFAM" id="SSF51126">
    <property type="entry name" value="Pectin lyase-like"/>
    <property type="match status" value="1"/>
</dbReference>
<sequence>MKNRMNMKNRMKMLCGGLVVLLASCSSQVTHTNYYFDSANGNDANSGTSVQTPFKSLAKLKELTLKGGDSVLLKSGTVFTEKLFLSCRGEENNPVVLGKYGGMAKPHVKGNGVDTAAVHIFNSENLVIRDLEISNRGDAPKAGLLGLWIELDKFGESHNMVIDDLYVHDVYGSTVIEKGGGIGICIQNGRDNDSILNRFVGMTIENCYLKDCQRDGIKFKGYWIRKQWNPNLGVVIRRNVLDGVPGDGIVLAGCDGGLIEYNVMKNCPKTLPESEACDGIWPWCSDNTLVQFNVVSDHKSIVDGYAYDSDWGCRNSVFQYNLSYNNDGGFMLVIGTNGWPEDWCVNGNIETKVRYNVSINDGLRNYLTSASHKDTYFSPVMHFTGYTQNTLVENNLFYLFPKPEPQIDRTLFHFTEHDSSYGKGDVFENNYIYAPEMTVAVKEEKSADNKYSGNKFVGSLQIPAAGFEKQEGIFNKSLWYNAEDKNWDILLDFLKDKTIPINGKELKVLDVIGAN</sequence>
<name>E2N724_9BACE</name>
<dbReference type="PROSITE" id="PS51257">
    <property type="entry name" value="PROKAR_LIPOPROTEIN"/>
    <property type="match status" value="1"/>
</dbReference>
<feature type="signal peptide" evidence="1">
    <location>
        <begin position="1"/>
        <end position="31"/>
    </location>
</feature>
<dbReference type="Gene3D" id="2.160.20.10">
    <property type="entry name" value="Single-stranded right-handed beta-helix, Pectin lyase-like"/>
    <property type="match status" value="1"/>
</dbReference>
<dbReference type="AlphaFoldDB" id="E2N724"/>
<dbReference type="SMART" id="SM00710">
    <property type="entry name" value="PbH1"/>
    <property type="match status" value="5"/>
</dbReference>
<proteinExistence type="predicted"/>
<accession>E2N724</accession>
<dbReference type="Proteomes" id="UP000003711">
    <property type="component" value="Unassembled WGS sequence"/>
</dbReference>
<dbReference type="InterPro" id="IPR012334">
    <property type="entry name" value="Pectin_lyas_fold"/>
</dbReference>